<dbReference type="GeneID" id="19905441"/>
<dbReference type="Gene3D" id="2.130.10.10">
    <property type="entry name" value="YVTN repeat-like/Quinoprotein amine dehydrogenase"/>
    <property type="match status" value="1"/>
</dbReference>
<dbReference type="InterPro" id="IPR028608">
    <property type="entry name" value="CIAO1/Cia1"/>
</dbReference>
<name>R7Z3X4_CONA1</name>
<dbReference type="Proteomes" id="UP000016924">
    <property type="component" value="Unassembled WGS sequence"/>
</dbReference>
<dbReference type="SMART" id="SM00320">
    <property type="entry name" value="WD40"/>
    <property type="match status" value="7"/>
</dbReference>
<dbReference type="EMBL" id="JH767602">
    <property type="protein sequence ID" value="EON68872.1"/>
    <property type="molecule type" value="Genomic_DNA"/>
</dbReference>
<reference evidence="7" key="1">
    <citation type="submission" date="2012-06" db="EMBL/GenBank/DDBJ databases">
        <title>The genome sequence of Coniosporium apollinis CBS 100218.</title>
        <authorList>
            <consortium name="The Broad Institute Genome Sequencing Platform"/>
            <person name="Cuomo C."/>
            <person name="Gorbushina A."/>
            <person name="Noack S."/>
            <person name="Walker B."/>
            <person name="Young S.K."/>
            <person name="Zeng Q."/>
            <person name="Gargeya S."/>
            <person name="Fitzgerald M."/>
            <person name="Haas B."/>
            <person name="Abouelleil A."/>
            <person name="Alvarado L."/>
            <person name="Arachchi H.M."/>
            <person name="Berlin A.M."/>
            <person name="Chapman S.B."/>
            <person name="Goldberg J."/>
            <person name="Griggs A."/>
            <person name="Gujja S."/>
            <person name="Hansen M."/>
            <person name="Howarth C."/>
            <person name="Imamovic A."/>
            <person name="Larimer J."/>
            <person name="McCowan C."/>
            <person name="Montmayeur A."/>
            <person name="Murphy C."/>
            <person name="Neiman D."/>
            <person name="Pearson M."/>
            <person name="Priest M."/>
            <person name="Roberts A."/>
            <person name="Saif S."/>
            <person name="Shea T."/>
            <person name="Sisk P."/>
            <person name="Sykes S."/>
            <person name="Wortman J."/>
            <person name="Nusbaum C."/>
            <person name="Birren B."/>
        </authorList>
    </citation>
    <scope>NUCLEOTIDE SEQUENCE [LARGE SCALE GENOMIC DNA]</scope>
    <source>
        <strain evidence="7">CBS 100218</strain>
    </source>
</reference>
<feature type="region of interest" description="Disordered" evidence="5">
    <location>
        <begin position="361"/>
        <end position="395"/>
    </location>
</feature>
<dbReference type="STRING" id="1168221.R7Z3X4"/>
<proteinExistence type="inferred from homology"/>
<dbReference type="PANTHER" id="PTHR19920">
    <property type="entry name" value="WD40 PROTEIN CIAO1"/>
    <property type="match status" value="1"/>
</dbReference>
<dbReference type="InterPro" id="IPR015943">
    <property type="entry name" value="WD40/YVTN_repeat-like_dom_sf"/>
</dbReference>
<feature type="compositionally biased region" description="Pro residues" evidence="5">
    <location>
        <begin position="1"/>
        <end position="10"/>
    </location>
</feature>
<protein>
    <recommendedName>
        <fullName evidence="3">Probable cytosolic iron-sulfur protein assembly protein 1</fullName>
    </recommendedName>
</protein>
<dbReference type="GO" id="GO:0002098">
    <property type="term" value="P:tRNA wobble uridine modification"/>
    <property type="evidence" value="ECO:0007669"/>
    <property type="project" value="EnsemblFungi"/>
</dbReference>
<feature type="region of interest" description="Disordered" evidence="5">
    <location>
        <begin position="106"/>
        <end position="131"/>
    </location>
</feature>
<evidence type="ECO:0000256" key="4">
    <source>
        <dbReference type="PROSITE-ProRule" id="PRU00221"/>
    </source>
</evidence>
<evidence type="ECO:0000313" key="6">
    <source>
        <dbReference type="EMBL" id="EON68872.1"/>
    </source>
</evidence>
<dbReference type="HAMAP" id="MF_03037">
    <property type="entry name" value="ciao1"/>
    <property type="match status" value="1"/>
</dbReference>
<dbReference type="OrthoDB" id="284782at2759"/>
<accession>R7Z3X4</accession>
<dbReference type="RefSeq" id="XP_007784189.1">
    <property type="nucleotide sequence ID" value="XM_007785999.1"/>
</dbReference>
<evidence type="ECO:0000256" key="2">
    <source>
        <dbReference type="ARBA" id="ARBA00022737"/>
    </source>
</evidence>
<feature type="repeat" description="WD" evidence="4">
    <location>
        <begin position="439"/>
        <end position="455"/>
    </location>
</feature>
<feature type="repeat" description="WD" evidence="4">
    <location>
        <begin position="185"/>
        <end position="216"/>
    </location>
</feature>
<dbReference type="PROSITE" id="PS50294">
    <property type="entry name" value="WD_REPEATS_REGION"/>
    <property type="match status" value="2"/>
</dbReference>
<organism evidence="6 7">
    <name type="scientific">Coniosporium apollinis (strain CBS 100218)</name>
    <name type="common">Rock-inhabiting black yeast</name>
    <dbReference type="NCBI Taxonomy" id="1168221"/>
    <lineage>
        <taxon>Eukaryota</taxon>
        <taxon>Fungi</taxon>
        <taxon>Dikarya</taxon>
        <taxon>Ascomycota</taxon>
        <taxon>Pezizomycotina</taxon>
        <taxon>Dothideomycetes</taxon>
        <taxon>Dothideomycetes incertae sedis</taxon>
        <taxon>Coniosporium</taxon>
    </lineage>
</organism>
<dbReference type="Pfam" id="PF00400">
    <property type="entry name" value="WD40"/>
    <property type="match status" value="5"/>
</dbReference>
<evidence type="ECO:0000256" key="5">
    <source>
        <dbReference type="SAM" id="MobiDB-lite"/>
    </source>
</evidence>
<evidence type="ECO:0000313" key="7">
    <source>
        <dbReference type="Proteomes" id="UP000016924"/>
    </source>
</evidence>
<dbReference type="SUPFAM" id="SSF50978">
    <property type="entry name" value="WD40 repeat-like"/>
    <property type="match status" value="1"/>
</dbReference>
<dbReference type="InterPro" id="IPR001680">
    <property type="entry name" value="WD40_rpt"/>
</dbReference>
<dbReference type="PROSITE" id="PS50082">
    <property type="entry name" value="WD_REPEATS_2"/>
    <property type="match status" value="4"/>
</dbReference>
<dbReference type="eggNOG" id="KOG0645">
    <property type="taxonomic scope" value="Eukaryota"/>
</dbReference>
<keyword evidence="2" id="KW-0677">Repeat</keyword>
<keyword evidence="1 4" id="KW-0853">WD repeat</keyword>
<dbReference type="PANTHER" id="PTHR19920:SF0">
    <property type="entry name" value="CYTOSOLIC IRON-SULFUR PROTEIN ASSEMBLY PROTEIN CIAO1-RELATED"/>
    <property type="match status" value="1"/>
</dbReference>
<comment type="function">
    <text evidence="3">Essential component of the cytosolic iron-sulfur (Fe/S) protein assembly machinery. Required for the maturation of extramitochondrial Fe/S proteins.</text>
</comment>
<dbReference type="AlphaFoldDB" id="R7Z3X4"/>
<dbReference type="GO" id="GO:0016226">
    <property type="term" value="P:iron-sulfur cluster assembly"/>
    <property type="evidence" value="ECO:0007669"/>
    <property type="project" value="UniProtKB-UniRule"/>
</dbReference>
<dbReference type="PRINTS" id="PR00320">
    <property type="entry name" value="GPROTEINBRPT"/>
</dbReference>
<dbReference type="HOGENOM" id="CLU_000288_57_8_1"/>
<feature type="repeat" description="WD" evidence="4">
    <location>
        <begin position="61"/>
        <end position="95"/>
    </location>
</feature>
<feature type="compositionally biased region" description="Polar residues" evidence="5">
    <location>
        <begin position="362"/>
        <end position="376"/>
    </location>
</feature>
<evidence type="ECO:0000256" key="1">
    <source>
        <dbReference type="ARBA" id="ARBA00022574"/>
    </source>
</evidence>
<comment type="similarity">
    <text evidence="3">Belongs to the WD repeat CIA1 family.</text>
</comment>
<feature type="compositionally biased region" description="Polar residues" evidence="5">
    <location>
        <begin position="19"/>
        <end position="30"/>
    </location>
</feature>
<dbReference type="GO" id="GO:0005634">
    <property type="term" value="C:nucleus"/>
    <property type="evidence" value="ECO:0007669"/>
    <property type="project" value="EnsemblFungi"/>
</dbReference>
<gene>
    <name evidence="3" type="primary">CIA1</name>
    <name evidence="6" type="ORF">W97_08130</name>
</gene>
<evidence type="ECO:0000256" key="3">
    <source>
        <dbReference type="HAMAP-Rule" id="MF_03037"/>
    </source>
</evidence>
<dbReference type="InterPro" id="IPR036322">
    <property type="entry name" value="WD40_repeat_dom_sf"/>
</dbReference>
<keyword evidence="7" id="KW-1185">Reference proteome</keyword>
<feature type="region of interest" description="Disordered" evidence="5">
    <location>
        <begin position="1"/>
        <end position="30"/>
    </location>
</feature>
<dbReference type="GO" id="GO:0005829">
    <property type="term" value="C:cytosol"/>
    <property type="evidence" value="ECO:0007669"/>
    <property type="project" value="EnsemblFungi"/>
</dbReference>
<sequence length="455" mass="49589">MSTSAPPPRELTPLATLHPPSTSRTWMTSPHPQLPMVATACSDKTVRIYSLTSFTLLSVVSGGHKRSIRSVAWKPGTRGESVLATGSFDASAGIWRKYERNAGAEGGVVRDEEDYTDGKGEDGEDGDADGDEDYTFSVLLDGHESEIKSLAFSPGGNLLATCSRDKSVWIWEELEDDNFETVAVLQEHEGDVKCVAWHPNEELLASASYDDTVRLWREDLDDWGQCALLSGHGGTVWWVEFEGADMLGAGGMFAGEGLREGQRALLEERERAGPRLVSCSDDLTIRIWRRIPKARGESSRGPNGVPSILRTSSIEEEWVEESQLPKAHGRAIYTAAWSKKTGLIASTGSDGKIVVYQERWKSGTSDTGGPSATSEVNGEAMDTTDGTPLTPEESWKDKPLTEWVVVAEIEGAHGVFEVNHVCWARRCDKGKRSSGEEVIVSTGDDGEVKVWTLNG</sequence>
<feature type="compositionally biased region" description="Acidic residues" evidence="5">
    <location>
        <begin position="122"/>
        <end position="131"/>
    </location>
</feature>
<dbReference type="OMA" id="IREIRWS"/>
<dbReference type="GO" id="GO:0097361">
    <property type="term" value="C:cytosolic [4Fe-4S] assembly targeting complex"/>
    <property type="evidence" value="ECO:0007669"/>
    <property type="project" value="EnsemblFungi"/>
</dbReference>
<feature type="repeat" description="WD" evidence="4">
    <location>
        <begin position="140"/>
        <end position="172"/>
    </location>
</feature>
<dbReference type="InterPro" id="IPR020472">
    <property type="entry name" value="WD40_PAC1"/>
</dbReference>